<dbReference type="EMBL" id="UGGP01000001">
    <property type="protein sequence ID" value="STO06906.1"/>
    <property type="molecule type" value="Genomic_DNA"/>
</dbReference>
<dbReference type="AlphaFoldDB" id="A0A377FR16"/>
<protein>
    <submittedName>
        <fullName evidence="4">NUDIX domain</fullName>
    </submittedName>
</protein>
<reference evidence="4 5" key="1">
    <citation type="submission" date="2018-06" db="EMBL/GenBank/DDBJ databases">
        <authorList>
            <consortium name="Pathogen Informatics"/>
            <person name="Doyle S."/>
        </authorList>
    </citation>
    <scope>NUCLEOTIDE SEQUENCE [LARGE SCALE GENOMIC DNA]</scope>
    <source>
        <strain evidence="4 5">NCTC13163</strain>
    </source>
</reference>
<dbReference type="InterPro" id="IPR015797">
    <property type="entry name" value="NUDIX_hydrolase-like_dom_sf"/>
</dbReference>
<dbReference type="PROSITE" id="PS51462">
    <property type="entry name" value="NUDIX"/>
    <property type="match status" value="1"/>
</dbReference>
<dbReference type="CDD" id="cd04688">
    <property type="entry name" value="NUDIX_Hydrolase"/>
    <property type="match status" value="1"/>
</dbReference>
<gene>
    <name evidence="4" type="ORF">NCTC13163_00246</name>
</gene>
<dbReference type="RefSeq" id="WP_029334099.1">
    <property type="nucleotide sequence ID" value="NZ_UGGP01000001.1"/>
</dbReference>
<feature type="domain" description="Nudix hydrolase" evidence="3">
    <location>
        <begin position="6"/>
        <end position="141"/>
    </location>
</feature>
<dbReference type="SUPFAM" id="SSF55811">
    <property type="entry name" value="Nudix"/>
    <property type="match status" value="1"/>
</dbReference>
<sequence length="148" mass="17046">MDIVFPTEHGTFNYRVAGIWVQDGHLLVHRNVNDDFWALPGGRVGIGEEAELALTRELQEELDASVTGTTFAFVSENFFTYLERTVHEIGMYFYVSGDLPLHTGDFHGPEGDHLIYRWQPLRELRDLKLFPETLYALPQSLPPHFIDR</sequence>
<name>A0A377FR16_9BACL</name>
<evidence type="ECO:0000256" key="2">
    <source>
        <dbReference type="ARBA" id="ARBA00022801"/>
    </source>
</evidence>
<dbReference type="GO" id="GO:0016787">
    <property type="term" value="F:hydrolase activity"/>
    <property type="evidence" value="ECO:0007669"/>
    <property type="project" value="UniProtKB-KW"/>
</dbReference>
<dbReference type="OrthoDB" id="9804442at2"/>
<organism evidence="4 5">
    <name type="scientific">Exiguobacterium aurantiacum</name>
    <dbReference type="NCBI Taxonomy" id="33987"/>
    <lineage>
        <taxon>Bacteria</taxon>
        <taxon>Bacillati</taxon>
        <taxon>Bacillota</taxon>
        <taxon>Bacilli</taxon>
        <taxon>Bacillales</taxon>
        <taxon>Bacillales Family XII. Incertae Sedis</taxon>
        <taxon>Exiguobacterium</taxon>
    </lineage>
</organism>
<keyword evidence="2" id="KW-0378">Hydrolase</keyword>
<evidence type="ECO:0000313" key="4">
    <source>
        <dbReference type="EMBL" id="STO06906.1"/>
    </source>
</evidence>
<dbReference type="Pfam" id="PF00293">
    <property type="entry name" value="NUDIX"/>
    <property type="match status" value="1"/>
</dbReference>
<dbReference type="Proteomes" id="UP000254060">
    <property type="component" value="Unassembled WGS sequence"/>
</dbReference>
<evidence type="ECO:0000259" key="3">
    <source>
        <dbReference type="PROSITE" id="PS51462"/>
    </source>
</evidence>
<proteinExistence type="predicted"/>
<dbReference type="InterPro" id="IPR000086">
    <property type="entry name" value="NUDIX_hydrolase_dom"/>
</dbReference>
<evidence type="ECO:0000256" key="1">
    <source>
        <dbReference type="ARBA" id="ARBA00001946"/>
    </source>
</evidence>
<accession>A0A377FR16</accession>
<dbReference type="PANTHER" id="PTHR43046">
    <property type="entry name" value="GDP-MANNOSE MANNOSYL HYDROLASE"/>
    <property type="match status" value="1"/>
</dbReference>
<comment type="cofactor">
    <cofactor evidence="1">
        <name>Mg(2+)</name>
        <dbReference type="ChEBI" id="CHEBI:18420"/>
    </cofactor>
</comment>
<evidence type="ECO:0000313" key="5">
    <source>
        <dbReference type="Proteomes" id="UP000254060"/>
    </source>
</evidence>
<dbReference type="STRING" id="1397694.GCA_000702585_00766"/>
<dbReference type="Gene3D" id="3.90.79.10">
    <property type="entry name" value="Nucleoside Triphosphate Pyrophosphohydrolase"/>
    <property type="match status" value="1"/>
</dbReference>
<dbReference type="PANTHER" id="PTHR43046:SF14">
    <property type="entry name" value="MUTT_NUDIX FAMILY PROTEIN"/>
    <property type="match status" value="1"/>
</dbReference>